<dbReference type="SUPFAM" id="SSF53187">
    <property type="entry name" value="Zn-dependent exopeptidases"/>
    <property type="match status" value="1"/>
</dbReference>
<reference evidence="5" key="1">
    <citation type="submission" date="2018-09" db="EMBL/GenBank/DDBJ databases">
        <authorList>
            <person name="Tuo L."/>
        </authorList>
    </citation>
    <scope>NUCLEOTIDE SEQUENCE [LARGE SCALE GENOMIC DNA]</scope>
    <source>
        <strain evidence="5">M2BS4Y-1</strain>
    </source>
</reference>
<protein>
    <submittedName>
        <fullName evidence="4">Amidohydrolase</fullName>
    </submittedName>
</protein>
<dbReference type="PIRSF" id="PIRSF005962">
    <property type="entry name" value="Pept_M20D_amidohydro"/>
    <property type="match status" value="1"/>
</dbReference>
<keyword evidence="2" id="KW-0464">Manganese</keyword>
<dbReference type="PANTHER" id="PTHR11014:SF63">
    <property type="entry name" value="METALLOPEPTIDASE, PUTATIVE (AFU_ORTHOLOGUE AFUA_6G09600)-RELATED"/>
    <property type="match status" value="1"/>
</dbReference>
<dbReference type="PANTHER" id="PTHR11014">
    <property type="entry name" value="PEPTIDASE M20 FAMILY MEMBER"/>
    <property type="match status" value="1"/>
</dbReference>
<dbReference type="Proteomes" id="UP000265750">
    <property type="component" value="Unassembled WGS sequence"/>
</dbReference>
<keyword evidence="5" id="KW-1185">Reference proteome</keyword>
<dbReference type="Gene3D" id="3.30.70.360">
    <property type="match status" value="1"/>
</dbReference>
<feature type="binding site" evidence="2">
    <location>
        <position position="139"/>
    </location>
    <ligand>
        <name>Mn(2+)</name>
        <dbReference type="ChEBI" id="CHEBI:29035"/>
        <label>2</label>
    </ligand>
</feature>
<sequence>MLIVPEIAARAADIAAWRHTLHTMPEILYDLPDTAAFVAEKLAAFGCDEVATGIGRTGVVGIVEGREGSGGRTIGLRADMDALPIAEETGRPYASRRPGAMHACGHDGHMAMLLGAARHLCETRRFRGRVALVFQPAEEGGAGALAMIRDGLMDRFGIEAVYGMHNLPGLPVGHMAMRPGPIMAATDEFEVTIRGRASHAALPHEGSDPILAGAALVQALQQIAARNVDPLDSLVLSVTRFHAGFAHNIIPDEAKLFGTVRSLSASSRDLAERRIGAIAEGVASTHGARATVVYTRNYPVTVNDAREAAFCASIAGEVCGRGCVDASAPPLMAAEDFSFMLEARPGAFVFLGNGDTAGLHNPGYDFDDAALPFGASYWVRLVERALAP</sequence>
<gene>
    <name evidence="4" type="ORF">D3218_16895</name>
</gene>
<dbReference type="AlphaFoldDB" id="A0A3A1WF51"/>
<dbReference type="InterPro" id="IPR036264">
    <property type="entry name" value="Bact_exopeptidase_dim_dom"/>
</dbReference>
<comment type="caution">
    <text evidence="4">The sequence shown here is derived from an EMBL/GenBank/DDBJ whole genome shotgun (WGS) entry which is preliminary data.</text>
</comment>
<dbReference type="InterPro" id="IPR002933">
    <property type="entry name" value="Peptidase_M20"/>
</dbReference>
<evidence type="ECO:0000313" key="4">
    <source>
        <dbReference type="EMBL" id="RIX98419.1"/>
    </source>
</evidence>
<feature type="binding site" evidence="2">
    <location>
        <position position="360"/>
    </location>
    <ligand>
        <name>Mn(2+)</name>
        <dbReference type="ChEBI" id="CHEBI:29035"/>
        <label>2</label>
    </ligand>
</feature>
<dbReference type="GO" id="GO:0050118">
    <property type="term" value="F:N-acetyldiaminopimelate deacetylase activity"/>
    <property type="evidence" value="ECO:0007669"/>
    <property type="project" value="UniProtKB-ARBA"/>
</dbReference>
<dbReference type="GO" id="GO:0019877">
    <property type="term" value="P:diaminopimelate biosynthetic process"/>
    <property type="evidence" value="ECO:0007669"/>
    <property type="project" value="UniProtKB-ARBA"/>
</dbReference>
<feature type="binding site" evidence="2">
    <location>
        <position position="104"/>
    </location>
    <ligand>
        <name>Mn(2+)</name>
        <dbReference type="ChEBI" id="CHEBI:29035"/>
        <label>2</label>
    </ligand>
</feature>
<evidence type="ECO:0000259" key="3">
    <source>
        <dbReference type="Pfam" id="PF07687"/>
    </source>
</evidence>
<proteinExistence type="predicted"/>
<keyword evidence="2" id="KW-0479">Metal-binding</keyword>
<evidence type="ECO:0000256" key="2">
    <source>
        <dbReference type="PIRSR" id="PIRSR005962-1"/>
    </source>
</evidence>
<dbReference type="NCBIfam" id="TIGR01891">
    <property type="entry name" value="amidohydrolases"/>
    <property type="match status" value="1"/>
</dbReference>
<dbReference type="GO" id="GO:0046872">
    <property type="term" value="F:metal ion binding"/>
    <property type="evidence" value="ECO:0007669"/>
    <property type="project" value="UniProtKB-KW"/>
</dbReference>
<dbReference type="FunFam" id="3.30.70.360:FF:000001">
    <property type="entry name" value="N-acetyldiaminopimelate deacetylase"/>
    <property type="match status" value="1"/>
</dbReference>
<dbReference type="CDD" id="cd05666">
    <property type="entry name" value="M20_Acy1-like"/>
    <property type="match status" value="1"/>
</dbReference>
<evidence type="ECO:0000256" key="1">
    <source>
        <dbReference type="ARBA" id="ARBA00022801"/>
    </source>
</evidence>
<dbReference type="Pfam" id="PF07687">
    <property type="entry name" value="M20_dimer"/>
    <property type="match status" value="1"/>
</dbReference>
<dbReference type="SUPFAM" id="SSF55031">
    <property type="entry name" value="Bacterial exopeptidase dimerisation domain"/>
    <property type="match status" value="1"/>
</dbReference>
<feature type="domain" description="Peptidase M20 dimerisation" evidence="3">
    <location>
        <begin position="189"/>
        <end position="280"/>
    </location>
</feature>
<dbReference type="InterPro" id="IPR017439">
    <property type="entry name" value="Amidohydrolase"/>
</dbReference>
<organism evidence="4 5">
    <name type="scientific">Aureimonas flava</name>
    <dbReference type="NCBI Taxonomy" id="2320271"/>
    <lineage>
        <taxon>Bacteria</taxon>
        <taxon>Pseudomonadati</taxon>
        <taxon>Pseudomonadota</taxon>
        <taxon>Alphaproteobacteria</taxon>
        <taxon>Hyphomicrobiales</taxon>
        <taxon>Aurantimonadaceae</taxon>
        <taxon>Aureimonas</taxon>
    </lineage>
</organism>
<dbReference type="RefSeq" id="WP_119541254.1">
    <property type="nucleotide sequence ID" value="NZ_QYRN01000010.1"/>
</dbReference>
<dbReference type="Pfam" id="PF01546">
    <property type="entry name" value="Peptidase_M20"/>
    <property type="match status" value="1"/>
</dbReference>
<dbReference type="InterPro" id="IPR011650">
    <property type="entry name" value="Peptidase_M20_dimer"/>
</dbReference>
<name>A0A3A1WF51_9HYPH</name>
<dbReference type="Gene3D" id="3.40.630.10">
    <property type="entry name" value="Zn peptidases"/>
    <property type="match status" value="1"/>
</dbReference>
<feature type="binding site" evidence="2">
    <location>
        <position position="165"/>
    </location>
    <ligand>
        <name>Mn(2+)</name>
        <dbReference type="ChEBI" id="CHEBI:29035"/>
        <label>2</label>
    </ligand>
</feature>
<feature type="binding site" evidence="2">
    <location>
        <position position="106"/>
    </location>
    <ligand>
        <name>Mn(2+)</name>
        <dbReference type="ChEBI" id="CHEBI:29035"/>
        <label>2</label>
    </ligand>
</feature>
<keyword evidence="1 4" id="KW-0378">Hydrolase</keyword>
<comment type="cofactor">
    <cofactor evidence="2">
        <name>Mn(2+)</name>
        <dbReference type="ChEBI" id="CHEBI:29035"/>
    </cofactor>
    <text evidence="2">The Mn(2+) ion enhances activity.</text>
</comment>
<dbReference type="EMBL" id="QYRN01000010">
    <property type="protein sequence ID" value="RIX98419.1"/>
    <property type="molecule type" value="Genomic_DNA"/>
</dbReference>
<dbReference type="OrthoDB" id="9777385at2"/>
<accession>A0A3A1WF51</accession>
<evidence type="ECO:0000313" key="5">
    <source>
        <dbReference type="Proteomes" id="UP000265750"/>
    </source>
</evidence>